<name>A0A6A2WV56_HIBSY</name>
<dbReference type="AlphaFoldDB" id="A0A6A2WV56"/>
<dbReference type="InterPro" id="IPR052965">
    <property type="entry name" value="Pigment-catalase-like"/>
</dbReference>
<comment type="caution">
    <text evidence="2">The sequence shown here is derived from an EMBL/GenBank/DDBJ whole genome shotgun (WGS) entry which is preliminary data.</text>
</comment>
<feature type="signal peptide" evidence="1">
    <location>
        <begin position="1"/>
        <end position="22"/>
    </location>
</feature>
<dbReference type="OrthoDB" id="1001765at2759"/>
<evidence type="ECO:0000313" key="3">
    <source>
        <dbReference type="Proteomes" id="UP000436088"/>
    </source>
</evidence>
<proteinExistence type="predicted"/>
<sequence>MATPSCLSVFLLLLVAFQSAMMNANTVLPPPRCRPVLASTREKFEFASNLHILKAELFLRSSVGRGINDISPGLVQGPAPIGAAVADLDNDTRKIIEELGLASVGHIRAIVNLTSLEAPLRRPLLNFSAQVFSGFFDVLNVTLDPPFNFYANTNSFLFAAVYFSYLLKQYYAGIMSSIVGNTERELAAGIGLYEAASYGALRSQLYDRANSTVQPYPFTVENVSNLTAQIGNQLGGCGVKDEGLIVPPPLGAEGRTTTNVIAADVNSLAYKRTEREILRIVFTTGNATRPGGAYPRGFAGTLYQRILALNQS</sequence>
<keyword evidence="3" id="KW-1185">Reference proteome</keyword>
<evidence type="ECO:0000256" key="1">
    <source>
        <dbReference type="SAM" id="SignalP"/>
    </source>
</evidence>
<accession>A0A6A2WV56</accession>
<evidence type="ECO:0000313" key="2">
    <source>
        <dbReference type="EMBL" id="KAE8665472.1"/>
    </source>
</evidence>
<organism evidence="2 3">
    <name type="scientific">Hibiscus syriacus</name>
    <name type="common">Rose of Sharon</name>
    <dbReference type="NCBI Taxonomy" id="106335"/>
    <lineage>
        <taxon>Eukaryota</taxon>
        <taxon>Viridiplantae</taxon>
        <taxon>Streptophyta</taxon>
        <taxon>Embryophyta</taxon>
        <taxon>Tracheophyta</taxon>
        <taxon>Spermatophyta</taxon>
        <taxon>Magnoliopsida</taxon>
        <taxon>eudicotyledons</taxon>
        <taxon>Gunneridae</taxon>
        <taxon>Pentapetalae</taxon>
        <taxon>rosids</taxon>
        <taxon>malvids</taxon>
        <taxon>Malvales</taxon>
        <taxon>Malvaceae</taxon>
        <taxon>Malvoideae</taxon>
        <taxon>Hibiscus</taxon>
    </lineage>
</organism>
<evidence type="ECO:0008006" key="4">
    <source>
        <dbReference type="Google" id="ProtNLM"/>
    </source>
</evidence>
<protein>
    <recommendedName>
        <fullName evidence="4">Desiccation-related protein PCC13-62</fullName>
    </recommendedName>
</protein>
<gene>
    <name evidence="2" type="ORF">F3Y22_tig00112614pilonHSYRG00112</name>
</gene>
<feature type="chain" id="PRO_5025520446" description="Desiccation-related protein PCC13-62" evidence="1">
    <location>
        <begin position="23"/>
        <end position="312"/>
    </location>
</feature>
<dbReference type="Proteomes" id="UP000436088">
    <property type="component" value="Unassembled WGS sequence"/>
</dbReference>
<keyword evidence="1" id="KW-0732">Signal</keyword>
<dbReference type="EMBL" id="VEPZ02001618">
    <property type="protein sequence ID" value="KAE8665472.1"/>
    <property type="molecule type" value="Genomic_DNA"/>
</dbReference>
<dbReference type="PANTHER" id="PTHR31694">
    <property type="entry name" value="DESICCATION-LIKE PROTEIN"/>
    <property type="match status" value="1"/>
</dbReference>
<dbReference type="Pfam" id="PF13668">
    <property type="entry name" value="Ferritin_2"/>
    <property type="match status" value="1"/>
</dbReference>
<reference evidence="2" key="1">
    <citation type="submission" date="2019-09" db="EMBL/GenBank/DDBJ databases">
        <title>Draft genome information of white flower Hibiscus syriacus.</title>
        <authorList>
            <person name="Kim Y.-M."/>
        </authorList>
    </citation>
    <scope>NUCLEOTIDE SEQUENCE [LARGE SCALE GENOMIC DNA]</scope>
    <source>
        <strain evidence="2">YM2019G1</strain>
    </source>
</reference>
<dbReference type="PANTHER" id="PTHR31694:SF17">
    <property type="entry name" value="DESICCATION-RELATED PROTEIN PCC13-62-LIKE"/>
    <property type="match status" value="1"/>
</dbReference>